<dbReference type="PANTHER" id="PTHR30590:SF2">
    <property type="entry name" value="INNER MEMBRANE PROTEIN"/>
    <property type="match status" value="1"/>
</dbReference>
<dbReference type="InterPro" id="IPR052529">
    <property type="entry name" value="Bact_Transport_Assoc"/>
</dbReference>
<dbReference type="EMBL" id="CP049109">
    <property type="protein sequence ID" value="QIG81120.1"/>
    <property type="molecule type" value="Genomic_DNA"/>
</dbReference>
<evidence type="ECO:0000256" key="1">
    <source>
        <dbReference type="SAM" id="Phobius"/>
    </source>
</evidence>
<reference evidence="3 4" key="1">
    <citation type="submission" date="2020-02" db="EMBL/GenBank/DDBJ databases">
        <authorList>
            <person name="Zheng R.K."/>
            <person name="Sun C.M."/>
        </authorList>
    </citation>
    <scope>NUCLEOTIDE SEQUENCE [LARGE SCALE GENOMIC DNA]</scope>
    <source>
        <strain evidence="4">zrk23</strain>
    </source>
</reference>
<dbReference type="RefSeq" id="WP_165328049.1">
    <property type="nucleotide sequence ID" value="NZ_CP049109.1"/>
</dbReference>
<evidence type="ECO:0000259" key="2">
    <source>
        <dbReference type="Pfam" id="PF04235"/>
    </source>
</evidence>
<proteinExistence type="predicted"/>
<dbReference type="KEGG" id="spzr:G5C33_15930"/>
<feature type="transmembrane region" description="Helical" evidence="1">
    <location>
        <begin position="318"/>
        <end position="337"/>
    </location>
</feature>
<feature type="transmembrane region" description="Helical" evidence="1">
    <location>
        <begin position="349"/>
        <end position="370"/>
    </location>
</feature>
<feature type="domain" description="DUF418" evidence="2">
    <location>
        <begin position="221"/>
        <end position="385"/>
    </location>
</feature>
<keyword evidence="1" id="KW-1133">Transmembrane helix</keyword>
<feature type="transmembrane region" description="Helical" evidence="1">
    <location>
        <begin position="52"/>
        <end position="74"/>
    </location>
</feature>
<protein>
    <submittedName>
        <fullName evidence="3">DUF418 domain-containing protein</fullName>
    </submittedName>
</protein>
<evidence type="ECO:0000313" key="4">
    <source>
        <dbReference type="Proteomes" id="UP000501568"/>
    </source>
</evidence>
<keyword evidence="1" id="KW-0472">Membrane</keyword>
<feature type="transmembrane region" description="Helical" evidence="1">
    <location>
        <begin position="134"/>
        <end position="157"/>
    </location>
</feature>
<gene>
    <name evidence="3" type="ORF">G5C33_15930</name>
</gene>
<feature type="transmembrane region" description="Helical" evidence="1">
    <location>
        <begin position="238"/>
        <end position="255"/>
    </location>
</feature>
<accession>A0A6G6Y875</accession>
<dbReference type="Pfam" id="PF04235">
    <property type="entry name" value="DUF418"/>
    <property type="match status" value="1"/>
</dbReference>
<sequence length="404" mass="46137">MVQTGQARGNQRIETVDMLRGFALAGLFLVHVMESFELHWMHPVSAPPSDAVFMLLMGKSFALLAMCFGFSFFILMDRAEKRGEDFTARFAWRLTLLFGIATIHTYIYRGDIMQTLALLGFPLLLVNRIKDNRVILAIAIFCLAGPIGIAQIAISWFTGYPGPGNPPTHWQDPAMRVYLHGSYWDVLRTNLWIGQWPKWWYAIESGRMVQIFGLYLIGLLLGRIGFFADPGRYTRQRWIAFVLIGGFALIMYFALHPLIEAFRTAGWSDGAVRAFTWLIGSWYDFAGSMTWMLVIVALSRTFVRHILQPLVPMGRLTLTLYVAQSIVCLPLFYGFGLALHDKLDAWQRLWLGLGGIALQMAFAAVWLHWFRYGPLEWVWRALTYWGRKVPLLRREAKPAAPAAF</sequence>
<feature type="transmembrane region" description="Helical" evidence="1">
    <location>
        <begin position="21"/>
        <end position="40"/>
    </location>
</feature>
<dbReference type="PANTHER" id="PTHR30590">
    <property type="entry name" value="INNER MEMBRANE PROTEIN"/>
    <property type="match status" value="1"/>
</dbReference>
<keyword evidence="1" id="KW-0812">Transmembrane</keyword>
<name>A0A6G6Y875_9SPHN</name>
<feature type="transmembrane region" description="Helical" evidence="1">
    <location>
        <begin position="208"/>
        <end position="226"/>
    </location>
</feature>
<organism evidence="3 4">
    <name type="scientific">Stakelama tenebrarum</name>
    <dbReference type="NCBI Taxonomy" id="2711215"/>
    <lineage>
        <taxon>Bacteria</taxon>
        <taxon>Pseudomonadati</taxon>
        <taxon>Pseudomonadota</taxon>
        <taxon>Alphaproteobacteria</taxon>
        <taxon>Sphingomonadales</taxon>
        <taxon>Sphingomonadaceae</taxon>
        <taxon>Stakelama</taxon>
    </lineage>
</organism>
<feature type="transmembrane region" description="Helical" evidence="1">
    <location>
        <begin position="112"/>
        <end position="127"/>
    </location>
</feature>
<feature type="transmembrane region" description="Helical" evidence="1">
    <location>
        <begin position="275"/>
        <end position="298"/>
    </location>
</feature>
<dbReference type="AlphaFoldDB" id="A0A6G6Y875"/>
<dbReference type="Proteomes" id="UP000501568">
    <property type="component" value="Chromosome"/>
</dbReference>
<feature type="transmembrane region" description="Helical" evidence="1">
    <location>
        <begin position="86"/>
        <end position="106"/>
    </location>
</feature>
<dbReference type="InterPro" id="IPR007349">
    <property type="entry name" value="DUF418"/>
</dbReference>
<evidence type="ECO:0000313" key="3">
    <source>
        <dbReference type="EMBL" id="QIG81120.1"/>
    </source>
</evidence>
<keyword evidence="4" id="KW-1185">Reference proteome</keyword>